<dbReference type="SMART" id="SM00986">
    <property type="entry name" value="UDG"/>
    <property type="match status" value="1"/>
</dbReference>
<dbReference type="Pfam" id="PF03167">
    <property type="entry name" value="UDG"/>
    <property type="match status" value="1"/>
</dbReference>
<evidence type="ECO:0000256" key="1">
    <source>
        <dbReference type="ARBA" id="ARBA00022763"/>
    </source>
</evidence>
<dbReference type="PANTHER" id="PTHR12159:SF9">
    <property type="entry name" value="G_T MISMATCH-SPECIFIC THYMINE DNA GLYCOSYLASE"/>
    <property type="match status" value="1"/>
</dbReference>
<keyword evidence="3" id="KW-0234">DNA repair</keyword>
<dbReference type="CDD" id="cd10028">
    <property type="entry name" value="UDG-F2_TDG_MUG"/>
    <property type="match status" value="1"/>
</dbReference>
<proteinExistence type="predicted"/>
<dbReference type="PANTHER" id="PTHR12159">
    <property type="entry name" value="G/T AND G/U MISMATCH-SPECIFIC DNA GLYCOSYLASE"/>
    <property type="match status" value="1"/>
</dbReference>
<reference evidence="5" key="1">
    <citation type="submission" date="2022-10" db="EMBL/GenBank/DDBJ databases">
        <title>The WGS of Solirubrobacter sp. CPCC 204708.</title>
        <authorList>
            <person name="Jiang Z."/>
        </authorList>
    </citation>
    <scope>NUCLEOTIDE SEQUENCE</scope>
    <source>
        <strain evidence="5">CPCC 204708</strain>
    </source>
</reference>
<keyword evidence="2 5" id="KW-0378">Hydrolase</keyword>
<evidence type="ECO:0000313" key="5">
    <source>
        <dbReference type="EMBL" id="MDA0137460.1"/>
    </source>
</evidence>
<evidence type="ECO:0000256" key="3">
    <source>
        <dbReference type="ARBA" id="ARBA00023204"/>
    </source>
</evidence>
<comment type="caution">
    <text evidence="5">The sequence shown here is derived from an EMBL/GenBank/DDBJ whole genome shotgun (WGS) entry which is preliminary data.</text>
</comment>
<dbReference type="SUPFAM" id="SSF52141">
    <property type="entry name" value="Uracil-DNA glycosylase-like"/>
    <property type="match status" value="1"/>
</dbReference>
<feature type="domain" description="Uracil-DNA glycosylase-like" evidence="4">
    <location>
        <begin position="6"/>
        <end position="169"/>
    </location>
</feature>
<keyword evidence="6" id="KW-1185">Reference proteome</keyword>
<dbReference type="Gene3D" id="3.40.470.10">
    <property type="entry name" value="Uracil-DNA glycosylase-like domain"/>
    <property type="match status" value="1"/>
</dbReference>
<dbReference type="EMBL" id="JAPCID010000009">
    <property type="protein sequence ID" value="MDA0137460.1"/>
    <property type="molecule type" value="Genomic_DNA"/>
</dbReference>
<name>A0ABT4RFZ5_9ACTN</name>
<organism evidence="5 6">
    <name type="scientific">Solirubrobacter deserti</name>
    <dbReference type="NCBI Taxonomy" id="2282478"/>
    <lineage>
        <taxon>Bacteria</taxon>
        <taxon>Bacillati</taxon>
        <taxon>Actinomycetota</taxon>
        <taxon>Thermoleophilia</taxon>
        <taxon>Solirubrobacterales</taxon>
        <taxon>Solirubrobacteraceae</taxon>
        <taxon>Solirubrobacter</taxon>
    </lineage>
</organism>
<keyword evidence="1" id="KW-0227">DNA damage</keyword>
<gene>
    <name evidence="5" type="primary">mug</name>
    <name evidence="5" type="ORF">OJ962_08140</name>
</gene>
<dbReference type="GO" id="GO:0016798">
    <property type="term" value="F:hydrolase activity, acting on glycosyl bonds"/>
    <property type="evidence" value="ECO:0007669"/>
    <property type="project" value="UniProtKB-KW"/>
</dbReference>
<keyword evidence="5" id="KW-0326">Glycosidase</keyword>
<protein>
    <submittedName>
        <fullName evidence="5">G/U mismatch-specific DNA glycosylase</fullName>
        <ecNumber evidence="5">3.2.2.28</ecNumber>
    </submittedName>
</protein>
<evidence type="ECO:0000256" key="2">
    <source>
        <dbReference type="ARBA" id="ARBA00022801"/>
    </source>
</evidence>
<evidence type="ECO:0000259" key="4">
    <source>
        <dbReference type="SMART" id="SM00986"/>
    </source>
</evidence>
<dbReference type="SMART" id="SM00987">
    <property type="entry name" value="UreE_C"/>
    <property type="match status" value="1"/>
</dbReference>
<evidence type="ECO:0000313" key="6">
    <source>
        <dbReference type="Proteomes" id="UP001147700"/>
    </source>
</evidence>
<sequence>MTQALPPIVAPNLKVLFVGINPGLRSAQTGHNFARPGNRFWPALHASGFTPRLLAPEEDVTLPEYGLGITNIAPRPTRAASELSADELRAGAAELERLVAELRPRLVAIVGVTAYRTAFGRRRAALGLQAETIGGRPVWILPNTSGLNAHHTPADFARRFAEARAYAEAL</sequence>
<dbReference type="EC" id="3.2.2.28" evidence="5"/>
<dbReference type="InterPro" id="IPR015637">
    <property type="entry name" value="MUG/TDG"/>
</dbReference>
<dbReference type="InterPro" id="IPR005122">
    <property type="entry name" value="Uracil-DNA_glycosylase-like"/>
</dbReference>
<accession>A0ABT4RFZ5</accession>
<dbReference type="InterPro" id="IPR036895">
    <property type="entry name" value="Uracil-DNA_glycosylase-like_sf"/>
</dbReference>
<dbReference type="Proteomes" id="UP001147700">
    <property type="component" value="Unassembled WGS sequence"/>
</dbReference>
<dbReference type="RefSeq" id="WP_270006282.1">
    <property type="nucleotide sequence ID" value="NZ_JAPCID010000009.1"/>
</dbReference>
<dbReference type="NCBIfam" id="NF007570">
    <property type="entry name" value="PRK10201.1"/>
    <property type="match status" value="1"/>
</dbReference>